<evidence type="ECO:0000259" key="4">
    <source>
        <dbReference type="PROSITE" id="PS50217"/>
    </source>
</evidence>
<dbReference type="PANTHER" id="PTHR40621:SF8">
    <property type="entry name" value="AP-1-LIKE TRANSCRIPTION FACTOR YAP3"/>
    <property type="match status" value="1"/>
</dbReference>
<dbReference type="GO" id="GO:0001228">
    <property type="term" value="F:DNA-binding transcription activator activity, RNA polymerase II-specific"/>
    <property type="evidence" value="ECO:0007669"/>
    <property type="project" value="TreeGrafter"/>
</dbReference>
<keyword evidence="6" id="KW-1185">Reference proteome</keyword>
<protein>
    <recommendedName>
        <fullName evidence="4">BZIP domain-containing protein</fullName>
    </recommendedName>
</protein>
<feature type="region of interest" description="Disordered" evidence="3">
    <location>
        <begin position="89"/>
        <end position="110"/>
    </location>
</feature>
<keyword evidence="2" id="KW-0539">Nucleus</keyword>
<dbReference type="AlphaFoldDB" id="A0AAD9IDE6"/>
<dbReference type="Pfam" id="PF00170">
    <property type="entry name" value="bZIP_1"/>
    <property type="match status" value="1"/>
</dbReference>
<feature type="region of interest" description="Disordered" evidence="3">
    <location>
        <begin position="138"/>
        <end position="175"/>
    </location>
</feature>
<evidence type="ECO:0000313" key="5">
    <source>
        <dbReference type="EMBL" id="KAK2075159.1"/>
    </source>
</evidence>
<dbReference type="Gene3D" id="1.10.238.100">
    <property type="entry name" value="YAP1 redox domain. Chain B"/>
    <property type="match status" value="1"/>
</dbReference>
<dbReference type="SMART" id="SM00338">
    <property type="entry name" value="BRLZ"/>
    <property type="match status" value="1"/>
</dbReference>
<dbReference type="PROSITE" id="PS50217">
    <property type="entry name" value="BZIP"/>
    <property type="match status" value="1"/>
</dbReference>
<dbReference type="PANTHER" id="PTHR40621">
    <property type="entry name" value="TRANSCRIPTION FACTOR KAPC-RELATED"/>
    <property type="match status" value="1"/>
</dbReference>
<dbReference type="Proteomes" id="UP001217918">
    <property type="component" value="Unassembled WGS sequence"/>
</dbReference>
<accession>A0AAD9IDE6</accession>
<dbReference type="CDD" id="cd14688">
    <property type="entry name" value="bZIP_YAP"/>
    <property type="match status" value="1"/>
</dbReference>
<evidence type="ECO:0000256" key="2">
    <source>
        <dbReference type="ARBA" id="ARBA00023242"/>
    </source>
</evidence>
<evidence type="ECO:0000256" key="1">
    <source>
        <dbReference type="ARBA" id="ARBA00004123"/>
    </source>
</evidence>
<dbReference type="InterPro" id="IPR046347">
    <property type="entry name" value="bZIP_sf"/>
</dbReference>
<feature type="domain" description="BZIP" evidence="4">
    <location>
        <begin position="156"/>
        <end position="219"/>
    </location>
</feature>
<evidence type="ECO:0000313" key="6">
    <source>
        <dbReference type="Proteomes" id="UP001217918"/>
    </source>
</evidence>
<dbReference type="SUPFAM" id="SSF57959">
    <property type="entry name" value="Leucine zipper domain"/>
    <property type="match status" value="1"/>
</dbReference>
<dbReference type="GO" id="GO:0090575">
    <property type="term" value="C:RNA polymerase II transcription regulator complex"/>
    <property type="evidence" value="ECO:0007669"/>
    <property type="project" value="TreeGrafter"/>
</dbReference>
<comment type="subcellular location">
    <subcellularLocation>
        <location evidence="1">Nucleus</location>
    </subcellularLocation>
</comment>
<evidence type="ECO:0000256" key="3">
    <source>
        <dbReference type="SAM" id="MobiDB-lite"/>
    </source>
</evidence>
<dbReference type="InterPro" id="IPR004827">
    <property type="entry name" value="bZIP"/>
</dbReference>
<dbReference type="Gene3D" id="1.20.5.170">
    <property type="match status" value="1"/>
</dbReference>
<dbReference type="GO" id="GO:0000976">
    <property type="term" value="F:transcription cis-regulatory region binding"/>
    <property type="evidence" value="ECO:0007669"/>
    <property type="project" value="InterPro"/>
</dbReference>
<sequence length="346" mass="37908">MDYQHAAYFAGAQQYPPFIGIPPLTPAHSNSVASDDFNGPSSSPLRRTRVASRTASHPLPEQDVFDQLMPNTLNNHDHYANYDQFAAFTAPQPSFPRPPTPPSQAAAVHPVKRQLIQPPAPPQSNILSLPERLPIEEPEDATQNPRQGSTEDEDLTPAQSRRKAQNRAAQRAFRERKEKHLKDLEDRLHELETAQQQAVTENEKLKRDLQKMSTENEILRATSHLGGGQGSNGSPAHDAPTAPLTTGPLSYNPTDFYTNLLAGHQNQTPSHRIVTSDSGERLLAAGATWDYIMSHELFKRGLVDIQSVSDRLKGLAKCDGQGPVFEEGAIAAAIQESAADGSDELL</sequence>
<name>A0AAD9IDE6_9PEZI</name>
<gene>
    <name evidence="5" type="ORF">P8C59_009307</name>
</gene>
<proteinExistence type="predicted"/>
<dbReference type="InterPro" id="IPR050936">
    <property type="entry name" value="AP-1-like"/>
</dbReference>
<organism evidence="5 6">
    <name type="scientific">Phyllachora maydis</name>
    <dbReference type="NCBI Taxonomy" id="1825666"/>
    <lineage>
        <taxon>Eukaryota</taxon>
        <taxon>Fungi</taxon>
        <taxon>Dikarya</taxon>
        <taxon>Ascomycota</taxon>
        <taxon>Pezizomycotina</taxon>
        <taxon>Sordariomycetes</taxon>
        <taxon>Sordariomycetidae</taxon>
        <taxon>Phyllachorales</taxon>
        <taxon>Phyllachoraceae</taxon>
        <taxon>Phyllachora</taxon>
    </lineage>
</organism>
<dbReference type="EMBL" id="JAQQPM010000009">
    <property type="protein sequence ID" value="KAK2075159.1"/>
    <property type="molecule type" value="Genomic_DNA"/>
</dbReference>
<feature type="region of interest" description="Disordered" evidence="3">
    <location>
        <begin position="223"/>
        <end position="247"/>
    </location>
</feature>
<comment type="caution">
    <text evidence="5">The sequence shown here is derived from an EMBL/GenBank/DDBJ whole genome shotgun (WGS) entry which is preliminary data.</text>
</comment>
<reference evidence="5" key="1">
    <citation type="journal article" date="2023" name="Mol. Plant Microbe Interact.">
        <title>Elucidating the Obligate Nature and Biological Capacity of an Invasive Fungal Corn Pathogen.</title>
        <authorList>
            <person name="MacCready J.S."/>
            <person name="Roggenkamp E.M."/>
            <person name="Gdanetz K."/>
            <person name="Chilvers M.I."/>
        </authorList>
    </citation>
    <scope>NUCLEOTIDE SEQUENCE</scope>
    <source>
        <strain evidence="5">PM02</strain>
    </source>
</reference>
<dbReference type="PROSITE" id="PS00036">
    <property type="entry name" value="BZIP_BASIC"/>
    <property type="match status" value="1"/>
</dbReference>
<feature type="compositionally biased region" description="Pro residues" evidence="3">
    <location>
        <begin position="93"/>
        <end position="102"/>
    </location>
</feature>